<evidence type="ECO:0000313" key="3">
    <source>
        <dbReference type="Proteomes" id="UP001595867"/>
    </source>
</evidence>
<proteinExistence type="predicted"/>
<organism evidence="2 3">
    <name type="scientific">Actinoplanes subglobosus</name>
    <dbReference type="NCBI Taxonomy" id="1547892"/>
    <lineage>
        <taxon>Bacteria</taxon>
        <taxon>Bacillati</taxon>
        <taxon>Actinomycetota</taxon>
        <taxon>Actinomycetes</taxon>
        <taxon>Micromonosporales</taxon>
        <taxon>Micromonosporaceae</taxon>
        <taxon>Actinoplanes</taxon>
    </lineage>
</organism>
<gene>
    <name evidence="2" type="ORF">ACFO0C_41585</name>
</gene>
<keyword evidence="3" id="KW-1185">Reference proteome</keyword>
<feature type="transmembrane region" description="Helical" evidence="1">
    <location>
        <begin position="287"/>
        <end position="308"/>
    </location>
</feature>
<evidence type="ECO:0000256" key="1">
    <source>
        <dbReference type="SAM" id="Phobius"/>
    </source>
</evidence>
<evidence type="ECO:0000313" key="2">
    <source>
        <dbReference type="EMBL" id="MFC4071468.1"/>
    </source>
</evidence>
<dbReference type="EMBL" id="JBHSBL010000028">
    <property type="protein sequence ID" value="MFC4071468.1"/>
    <property type="molecule type" value="Genomic_DNA"/>
</dbReference>
<keyword evidence="1" id="KW-1133">Transmembrane helix</keyword>
<keyword evidence="1" id="KW-0812">Transmembrane</keyword>
<feature type="transmembrane region" description="Helical" evidence="1">
    <location>
        <begin position="254"/>
        <end position="275"/>
    </location>
</feature>
<dbReference type="RefSeq" id="WP_378072344.1">
    <property type="nucleotide sequence ID" value="NZ_JBHSBL010000028.1"/>
</dbReference>
<keyword evidence="1" id="KW-0472">Membrane</keyword>
<reference evidence="3" key="1">
    <citation type="journal article" date="2019" name="Int. J. Syst. Evol. Microbiol.">
        <title>The Global Catalogue of Microorganisms (GCM) 10K type strain sequencing project: providing services to taxonomists for standard genome sequencing and annotation.</title>
        <authorList>
            <consortium name="The Broad Institute Genomics Platform"/>
            <consortium name="The Broad Institute Genome Sequencing Center for Infectious Disease"/>
            <person name="Wu L."/>
            <person name="Ma J."/>
        </authorList>
    </citation>
    <scope>NUCLEOTIDE SEQUENCE [LARGE SCALE GENOMIC DNA]</scope>
    <source>
        <strain evidence="3">TBRC 5832</strain>
    </source>
</reference>
<name>A0ABV8J7Z1_9ACTN</name>
<feature type="transmembrane region" description="Helical" evidence="1">
    <location>
        <begin position="83"/>
        <end position="103"/>
    </location>
</feature>
<feature type="transmembrane region" description="Helical" evidence="1">
    <location>
        <begin position="115"/>
        <end position="131"/>
    </location>
</feature>
<sequence>MIFRWSVAVARHRRKLLVTAAVLVGLALLARLFGADPDDLAPYLGFPAFGVLVACLVVMFAPSSRRAPASFVVTGGGFRTPEIAVVPLAGTAHLGLLGIFALFPGEFLDAGAGRKLLIVIAVVMYAGYLRAQWRGFGLTLTPEGLHADKWSGSMTVPWTALDAGQPAYQEGELELAFSRPEQVGYTGVVVRKTVPVEGLGVPPEFVVAAIHHYVAHPGERTSIGTAEGHERLLAAVGVGTPPPSPSEPLTRARLLVRVPLCVVAVAAILFGDGWAMERLGEESLLSFGVHLVALTAAGTASGVVVKAVRDLWRTR</sequence>
<feature type="transmembrane region" description="Helical" evidence="1">
    <location>
        <begin position="44"/>
        <end position="62"/>
    </location>
</feature>
<comment type="caution">
    <text evidence="2">The sequence shown here is derived from an EMBL/GenBank/DDBJ whole genome shotgun (WGS) entry which is preliminary data.</text>
</comment>
<dbReference type="Proteomes" id="UP001595867">
    <property type="component" value="Unassembled WGS sequence"/>
</dbReference>
<protein>
    <submittedName>
        <fullName evidence="2">Uncharacterized protein</fullName>
    </submittedName>
</protein>
<accession>A0ABV8J7Z1</accession>